<dbReference type="Pfam" id="PF19200">
    <property type="entry name" value="MupG_N"/>
    <property type="match status" value="1"/>
</dbReference>
<accession>A0A2K8P1Y8</accession>
<evidence type="ECO:0008006" key="5">
    <source>
        <dbReference type="Google" id="ProtNLM"/>
    </source>
</evidence>
<dbReference type="InterPro" id="IPR043797">
    <property type="entry name" value="MupG_N"/>
</dbReference>
<dbReference type="KEGG" id="esx:ESOMN_v1c05310"/>
<dbReference type="SUPFAM" id="SSF50891">
    <property type="entry name" value="Cyclophilin-like"/>
    <property type="match status" value="1"/>
</dbReference>
<dbReference type="PANTHER" id="PTHR38435:SF1">
    <property type="entry name" value="DUF871 DOMAIN-CONTAINING PROTEIN"/>
    <property type="match status" value="1"/>
</dbReference>
<evidence type="ECO:0000259" key="1">
    <source>
        <dbReference type="Pfam" id="PF05913"/>
    </source>
</evidence>
<dbReference type="Pfam" id="PF05913">
    <property type="entry name" value="MupG_C"/>
    <property type="match status" value="1"/>
</dbReference>
<dbReference type="Proteomes" id="UP000232230">
    <property type="component" value="Chromosome"/>
</dbReference>
<keyword evidence="4" id="KW-1185">Reference proteome</keyword>
<dbReference type="InterPro" id="IPR043894">
    <property type="entry name" value="MupG_C"/>
</dbReference>
<dbReference type="InterPro" id="IPR017853">
    <property type="entry name" value="GH"/>
</dbReference>
<feature type="domain" description="6-phospho-N-acetylmuramidase C-terminal" evidence="1">
    <location>
        <begin position="256"/>
        <end position="372"/>
    </location>
</feature>
<proteinExistence type="predicted"/>
<dbReference type="Gene3D" id="3.20.20.70">
    <property type="entry name" value="Aldolase class I"/>
    <property type="match status" value="1"/>
</dbReference>
<evidence type="ECO:0000313" key="3">
    <source>
        <dbReference type="EMBL" id="ATZ18913.1"/>
    </source>
</evidence>
<evidence type="ECO:0000259" key="2">
    <source>
        <dbReference type="Pfam" id="PF19200"/>
    </source>
</evidence>
<dbReference type="Gene3D" id="2.40.100.10">
    <property type="entry name" value="Cyclophilin-like"/>
    <property type="match status" value="1"/>
</dbReference>
<organism evidence="3 4">
    <name type="scientific">Williamsoniiplasma somnilux</name>
    <dbReference type="NCBI Taxonomy" id="215578"/>
    <lineage>
        <taxon>Bacteria</taxon>
        <taxon>Bacillati</taxon>
        <taxon>Mycoplasmatota</taxon>
        <taxon>Mollicutes</taxon>
        <taxon>Entomoplasmatales</taxon>
        <taxon>Williamsoniiplasma</taxon>
    </lineage>
</organism>
<sequence length="378" mass="43582">MSPIFCGGNMFKKKIGISIYPEKNDLQKTLDYLELAKKYGYSFIFVSFIHMVNSSQIDIDKVLKAIKKAKELNYYVIADLEYESLKKINISINNLKQAKEYGIDCIRFDSPVLPKEIAALTHNKYGIDIQLNVSNNDSFIDNVLDYKPVLSRLAGCHNFYPQKYTGLEYDFFKESSQRYLSKGMSVGAFIGSHTGILGTAKYNNELPTLEMTRCLDVDVQAKVLFYSNNVDFVAFGNAFASEEELKKVSLIDREEITLSLELSKYISENEKTILFWDQHFRRGDVTKFFVRSTMSRVVFKNLQIPDNNTKEIFDKGDVVVINENGGSYKGELLIILQDNFKPENNTYNFLGKILKDEISLLNYIESWTYFQFSTKNRF</sequence>
<dbReference type="SUPFAM" id="SSF51445">
    <property type="entry name" value="(Trans)glycosidases"/>
    <property type="match status" value="1"/>
</dbReference>
<dbReference type="AlphaFoldDB" id="A0A2K8P1Y8"/>
<dbReference type="InterPro" id="IPR008589">
    <property type="entry name" value="MupG"/>
</dbReference>
<protein>
    <recommendedName>
        <fullName evidence="5">Outer surface protein</fullName>
    </recommendedName>
</protein>
<name>A0A2K8P1Y8_9MOLU</name>
<dbReference type="PANTHER" id="PTHR38435">
    <property type="match status" value="1"/>
</dbReference>
<dbReference type="InterPro" id="IPR013785">
    <property type="entry name" value="Aldolase_TIM"/>
</dbReference>
<reference evidence="3 4" key="1">
    <citation type="submission" date="2017-11" db="EMBL/GenBank/DDBJ databases">
        <title>Genome sequence of Entomoplasma somnilux PYAN-1 (ATCC 49194).</title>
        <authorList>
            <person name="Lo W.-S."/>
            <person name="Gasparich G.E."/>
            <person name="Kuo C.-H."/>
        </authorList>
    </citation>
    <scope>NUCLEOTIDE SEQUENCE [LARGE SCALE GENOMIC DNA]</scope>
    <source>
        <strain evidence="3 4">PYAN-1</strain>
    </source>
</reference>
<dbReference type="EMBL" id="CP024965">
    <property type="protein sequence ID" value="ATZ18913.1"/>
    <property type="molecule type" value="Genomic_DNA"/>
</dbReference>
<feature type="domain" description="6-phospho-N-acetylmuramidase N-terminal" evidence="2">
    <location>
        <begin position="15"/>
        <end position="249"/>
    </location>
</feature>
<gene>
    <name evidence="3" type="ORF">ESOMN_v1c05310</name>
</gene>
<dbReference type="InterPro" id="IPR029000">
    <property type="entry name" value="Cyclophilin-like_dom_sf"/>
</dbReference>
<evidence type="ECO:0000313" key="4">
    <source>
        <dbReference type="Proteomes" id="UP000232230"/>
    </source>
</evidence>